<keyword evidence="3" id="KW-0479">Metal-binding</keyword>
<feature type="domain" description="Plastocyanin-like" evidence="12">
    <location>
        <begin position="389"/>
        <end position="502"/>
    </location>
</feature>
<dbReference type="Pfam" id="PF07731">
    <property type="entry name" value="Cu-oxidase_2"/>
    <property type="match status" value="1"/>
</dbReference>
<dbReference type="PROSITE" id="PS00080">
    <property type="entry name" value="MULTICOPPER_OXIDASE2"/>
    <property type="match status" value="1"/>
</dbReference>
<feature type="region of interest" description="Disordered" evidence="10">
    <location>
        <begin position="1"/>
        <end position="21"/>
    </location>
</feature>
<comment type="subunit">
    <text evidence="2">Monomer.</text>
</comment>
<accession>A0A931A9E5</accession>
<evidence type="ECO:0000259" key="12">
    <source>
        <dbReference type="Pfam" id="PF07731"/>
    </source>
</evidence>
<dbReference type="RefSeq" id="WP_195894780.1">
    <property type="nucleotide sequence ID" value="NZ_JADOGI010000018.1"/>
</dbReference>
<keyword evidence="4" id="KW-0560">Oxidoreductase</keyword>
<dbReference type="Gene3D" id="2.60.40.420">
    <property type="entry name" value="Cupredoxins - blue copper proteins"/>
    <property type="match status" value="3"/>
</dbReference>
<evidence type="ECO:0000256" key="3">
    <source>
        <dbReference type="ARBA" id="ARBA00022723"/>
    </source>
</evidence>
<dbReference type="InterPro" id="IPR008972">
    <property type="entry name" value="Cupredoxin"/>
</dbReference>
<dbReference type="PROSITE" id="PS51318">
    <property type="entry name" value="TAT"/>
    <property type="match status" value="1"/>
</dbReference>
<dbReference type="SUPFAM" id="SSF49503">
    <property type="entry name" value="Cupredoxins"/>
    <property type="match status" value="3"/>
</dbReference>
<organism evidence="14 15">
    <name type="scientific">Nonomuraea cypriaca</name>
    <dbReference type="NCBI Taxonomy" id="1187855"/>
    <lineage>
        <taxon>Bacteria</taxon>
        <taxon>Bacillati</taxon>
        <taxon>Actinomycetota</taxon>
        <taxon>Actinomycetes</taxon>
        <taxon>Streptosporangiales</taxon>
        <taxon>Streptosporangiaceae</taxon>
        <taxon>Nonomuraea</taxon>
    </lineage>
</organism>
<evidence type="ECO:0000313" key="14">
    <source>
        <dbReference type="EMBL" id="MBF8185800.1"/>
    </source>
</evidence>
<dbReference type="InterPro" id="IPR011707">
    <property type="entry name" value="Cu-oxidase-like_N"/>
</dbReference>
<reference evidence="14" key="1">
    <citation type="submission" date="2020-11" db="EMBL/GenBank/DDBJ databases">
        <title>Whole-genome analyses of Nonomuraea sp. K274.</title>
        <authorList>
            <person name="Veyisoglu A."/>
        </authorList>
    </citation>
    <scope>NUCLEOTIDE SEQUENCE</scope>
    <source>
        <strain evidence="14">K274</strain>
    </source>
</reference>
<dbReference type="EC" id="1.16.3.4" evidence="5"/>
<comment type="similarity">
    <text evidence="1">Belongs to the multicopper oxidase family.</text>
</comment>
<dbReference type="InterPro" id="IPR045087">
    <property type="entry name" value="Cu-oxidase_fam"/>
</dbReference>
<evidence type="ECO:0000259" key="13">
    <source>
        <dbReference type="Pfam" id="PF07732"/>
    </source>
</evidence>
<dbReference type="GO" id="GO:0005507">
    <property type="term" value="F:copper ion binding"/>
    <property type="evidence" value="ECO:0007669"/>
    <property type="project" value="InterPro"/>
</dbReference>
<dbReference type="InterPro" id="IPR006311">
    <property type="entry name" value="TAT_signal"/>
</dbReference>
<sequence length="503" mass="54462">MTRIGGGQAATTRNGRGAGPGRRDVLRLLGIGAVAAVGVPGCSLLAGTPQPQLLAGAAPQPKPYAVPLPLPEVAKPVSSAGGADFYELTERVAEVEVLPGLRTPIWGYGGTFPGPTIEARSGRRTVVKLVNQLGEPTVLHLHGGHTPPESDGFPTDLVAPGAAREYVFPLEQRAATLWYHDHRMDYTGPQVWRGLAGMFLVRDAEEEALPLPAGERDVPLLICDRSFAADGTLLYPGLPDRPGVQEGYMGGVLGDVILVNGAPWPELRVARARYRLRLCNASNARVYELSTGGPMVRISGDGGLLSAPRTVRQIRLAPGERADVVVDFAGYELGRYVELRNLAGEGAQARVMRFAVDRDEPDDSAVPGRLSTVEALDPGKATVTREFEFSSGSMHGGTGWLINGRPFDARRMEARPKLGDVEVWRLTSDVAHPVHLHLDHFQVLSVNGERPSGPPEWKDTIEVRDAQTVEIVTRFTDYRGRYVLHCHNLEHEDMAMMAAFEVI</sequence>
<evidence type="ECO:0000256" key="5">
    <source>
        <dbReference type="ARBA" id="ARBA00038978"/>
    </source>
</evidence>
<dbReference type="InterPro" id="IPR002355">
    <property type="entry name" value="Cu_oxidase_Cu_BS"/>
</dbReference>
<dbReference type="PANTHER" id="PTHR48267:SF1">
    <property type="entry name" value="BILIRUBIN OXIDASE"/>
    <property type="match status" value="1"/>
</dbReference>
<evidence type="ECO:0000313" key="15">
    <source>
        <dbReference type="Proteomes" id="UP000605361"/>
    </source>
</evidence>
<dbReference type="InterPro" id="IPR011706">
    <property type="entry name" value="Cu-oxidase_C"/>
</dbReference>
<dbReference type="PANTHER" id="PTHR48267">
    <property type="entry name" value="CUPREDOXIN SUPERFAMILY PROTEIN"/>
    <property type="match status" value="1"/>
</dbReference>
<dbReference type="InterPro" id="IPR001117">
    <property type="entry name" value="Cu-oxidase_2nd"/>
</dbReference>
<keyword evidence="15" id="KW-1185">Reference proteome</keyword>
<dbReference type="EMBL" id="JADOGI010000018">
    <property type="protein sequence ID" value="MBF8185800.1"/>
    <property type="molecule type" value="Genomic_DNA"/>
</dbReference>
<protein>
    <recommendedName>
        <fullName evidence="6">Multicopper oxidase CueO</fullName>
        <ecNumber evidence="5">1.16.3.4</ecNumber>
    </recommendedName>
    <alternativeName>
        <fullName evidence="7">Copper efflux oxidase</fullName>
    </alternativeName>
    <alternativeName>
        <fullName evidence="8">Cuprous oxidase</fullName>
    </alternativeName>
</protein>
<evidence type="ECO:0000256" key="1">
    <source>
        <dbReference type="ARBA" id="ARBA00010609"/>
    </source>
</evidence>
<evidence type="ECO:0000256" key="6">
    <source>
        <dbReference type="ARBA" id="ARBA00041027"/>
    </source>
</evidence>
<comment type="caution">
    <text evidence="14">The sequence shown here is derived from an EMBL/GenBank/DDBJ whole genome shotgun (WGS) entry which is preliminary data.</text>
</comment>
<dbReference type="Proteomes" id="UP000605361">
    <property type="component" value="Unassembled WGS sequence"/>
</dbReference>
<dbReference type="AlphaFoldDB" id="A0A931A9E5"/>
<evidence type="ECO:0000256" key="9">
    <source>
        <dbReference type="ARBA" id="ARBA00048092"/>
    </source>
</evidence>
<evidence type="ECO:0000256" key="8">
    <source>
        <dbReference type="ARBA" id="ARBA00043090"/>
    </source>
</evidence>
<name>A0A931A9E5_9ACTN</name>
<feature type="domain" description="Plastocyanin-like" evidence="11">
    <location>
        <begin position="270"/>
        <end position="337"/>
    </location>
</feature>
<dbReference type="Pfam" id="PF00394">
    <property type="entry name" value="Cu-oxidase"/>
    <property type="match status" value="1"/>
</dbReference>
<evidence type="ECO:0000256" key="7">
    <source>
        <dbReference type="ARBA" id="ARBA00042896"/>
    </source>
</evidence>
<evidence type="ECO:0000256" key="10">
    <source>
        <dbReference type="SAM" id="MobiDB-lite"/>
    </source>
</evidence>
<comment type="catalytic activity">
    <reaction evidence="9">
        <text>4 Cu(+) + O2 + 4 H(+) = 4 Cu(2+) + 2 H2O</text>
        <dbReference type="Rhea" id="RHEA:30083"/>
        <dbReference type="ChEBI" id="CHEBI:15377"/>
        <dbReference type="ChEBI" id="CHEBI:15378"/>
        <dbReference type="ChEBI" id="CHEBI:15379"/>
        <dbReference type="ChEBI" id="CHEBI:29036"/>
        <dbReference type="ChEBI" id="CHEBI:49552"/>
        <dbReference type="EC" id="1.16.3.4"/>
    </reaction>
    <physiologicalReaction direction="left-to-right" evidence="9">
        <dbReference type="Rhea" id="RHEA:30084"/>
    </physiologicalReaction>
</comment>
<evidence type="ECO:0000259" key="11">
    <source>
        <dbReference type="Pfam" id="PF00394"/>
    </source>
</evidence>
<evidence type="ECO:0000256" key="4">
    <source>
        <dbReference type="ARBA" id="ARBA00023002"/>
    </source>
</evidence>
<dbReference type="GO" id="GO:0016491">
    <property type="term" value="F:oxidoreductase activity"/>
    <property type="evidence" value="ECO:0007669"/>
    <property type="project" value="UniProtKB-KW"/>
</dbReference>
<dbReference type="Pfam" id="PF07732">
    <property type="entry name" value="Cu-oxidase_3"/>
    <property type="match status" value="1"/>
</dbReference>
<evidence type="ECO:0000256" key="2">
    <source>
        <dbReference type="ARBA" id="ARBA00011245"/>
    </source>
</evidence>
<gene>
    <name evidence="14" type="ORF">ITP53_08605</name>
</gene>
<feature type="domain" description="Plastocyanin-like" evidence="13">
    <location>
        <begin position="95"/>
        <end position="205"/>
    </location>
</feature>
<proteinExistence type="inferred from homology"/>